<feature type="transmembrane region" description="Helical" evidence="4">
    <location>
        <begin position="488"/>
        <end position="512"/>
    </location>
</feature>
<dbReference type="GO" id="GO:0016020">
    <property type="term" value="C:membrane"/>
    <property type="evidence" value="ECO:0007669"/>
    <property type="project" value="InterPro"/>
</dbReference>
<evidence type="ECO:0000313" key="6">
    <source>
        <dbReference type="Proteomes" id="UP000076967"/>
    </source>
</evidence>
<evidence type="ECO:0000256" key="4">
    <source>
        <dbReference type="SAM" id="Phobius"/>
    </source>
</evidence>
<feature type="transmembrane region" description="Helical" evidence="4">
    <location>
        <begin position="457"/>
        <end position="476"/>
    </location>
</feature>
<gene>
    <name evidence="5" type="ORF">PGLA_17020</name>
</gene>
<keyword evidence="4" id="KW-1133">Transmembrane helix</keyword>
<dbReference type="PIRSF" id="PIRSF005690">
    <property type="entry name" value="GerBA"/>
    <property type="match status" value="1"/>
</dbReference>
<evidence type="ECO:0000256" key="3">
    <source>
        <dbReference type="SAM" id="MobiDB-lite"/>
    </source>
</evidence>
<comment type="similarity">
    <text evidence="1">Belongs to the GerABKA family.</text>
</comment>
<dbReference type="InterPro" id="IPR050768">
    <property type="entry name" value="UPF0353/GerABKA_families"/>
</dbReference>
<dbReference type="STRING" id="494026.PGLA_17020"/>
<dbReference type="EMBL" id="LVJH01000029">
    <property type="protein sequence ID" value="OAB41497.1"/>
    <property type="molecule type" value="Genomic_DNA"/>
</dbReference>
<feature type="transmembrane region" description="Helical" evidence="4">
    <location>
        <begin position="326"/>
        <end position="346"/>
    </location>
</feature>
<keyword evidence="6" id="KW-1185">Reference proteome</keyword>
<comment type="caution">
    <text evidence="5">The sequence shown here is derived from an EMBL/GenBank/DDBJ whole genome shotgun (WGS) entry which is preliminary data.</text>
</comment>
<dbReference type="OrthoDB" id="1726708at2"/>
<name>A0A162LXU7_9BACL</name>
<dbReference type="Proteomes" id="UP000076967">
    <property type="component" value="Unassembled WGS sequence"/>
</dbReference>
<dbReference type="RefSeq" id="WP_068535027.1">
    <property type="nucleotide sequence ID" value="NZ_LVJH01000029.1"/>
</dbReference>
<organism evidence="5 6">
    <name type="scientific">Paenibacillus glacialis</name>
    <dbReference type="NCBI Taxonomy" id="494026"/>
    <lineage>
        <taxon>Bacteria</taxon>
        <taxon>Bacillati</taxon>
        <taxon>Bacillota</taxon>
        <taxon>Bacilli</taxon>
        <taxon>Bacillales</taxon>
        <taxon>Paenibacillaceae</taxon>
        <taxon>Paenibacillus</taxon>
    </lineage>
</organism>
<feature type="region of interest" description="Disordered" evidence="3">
    <location>
        <begin position="41"/>
        <end position="67"/>
    </location>
</feature>
<dbReference type="Pfam" id="PF03323">
    <property type="entry name" value="GerA"/>
    <property type="match status" value="1"/>
</dbReference>
<accession>A0A162LXU7</accession>
<keyword evidence="2 4" id="KW-0472">Membrane</keyword>
<feature type="compositionally biased region" description="Basic and acidic residues" evidence="3">
    <location>
        <begin position="43"/>
        <end position="65"/>
    </location>
</feature>
<feature type="transmembrane region" description="Helical" evidence="4">
    <location>
        <begin position="366"/>
        <end position="387"/>
    </location>
</feature>
<protein>
    <submittedName>
        <fullName evidence="5">Spore gernimation protein GerA</fullName>
    </submittedName>
</protein>
<evidence type="ECO:0000256" key="2">
    <source>
        <dbReference type="ARBA" id="ARBA00023136"/>
    </source>
</evidence>
<dbReference type="InterPro" id="IPR004995">
    <property type="entry name" value="Spore_Ger"/>
</dbReference>
<dbReference type="PANTHER" id="PTHR22550">
    <property type="entry name" value="SPORE GERMINATION PROTEIN"/>
    <property type="match status" value="1"/>
</dbReference>
<keyword evidence="4" id="KW-0812">Transmembrane</keyword>
<dbReference type="AlphaFoldDB" id="A0A162LXU7"/>
<proteinExistence type="inferred from homology"/>
<sequence>MWKTIVSYIPDGIVFVQALVILIVPIIIYFTSKWLQSALGTRPSEDTPTENKSEENTPENGKAETEATLSFTGKYEADLASIKKKIAKNCDVHFREFTMATGKKAAIIYVEGLYDKELIEVQVMKSLMFDDAEETEKPSDDTKKSSDDTKITKTYLMNKMLPISEIREALNLQELISDILVGSTAMLIDGIVEVLLLGSATGKTRSIEEPLSEGLLRGPRVGFTEILSDNTAVLRRHGKNESLEMIKFQVGTRAKKDLVVAYMNDIVNSELLEEVKRRIEAINMDYLPESGYVEQLIEDNTLSPFQQAQNTERPDRVINSLLEGRVAILLDGSPFALIVPVTFSMLLQSPEDYYERWIPGTLLRMLRFLATFFALFAPALYISFISYHPGLIPTKLVMSIIDARQGVPFPSLIEALIMETSIEILREAGVRLPKPIGPAMGIVGGLIIGDAAVNAGLVSPFLVIVVAVTAISSFAIPSYSAGITLRLLRFLAMFSAAVLGAYGTILFFLLLFSHLVKLKSFGVPYISPAVPYRLDDWKDFIFRLPFKVMKRRPLMMKTKDSDRKK</sequence>
<feature type="transmembrane region" description="Helical" evidence="4">
    <location>
        <begin position="12"/>
        <end position="32"/>
    </location>
</feature>
<dbReference type="PANTHER" id="PTHR22550:SF5">
    <property type="entry name" value="LEUCINE ZIPPER PROTEIN 4"/>
    <property type="match status" value="1"/>
</dbReference>
<evidence type="ECO:0000313" key="5">
    <source>
        <dbReference type="EMBL" id="OAB41497.1"/>
    </source>
</evidence>
<evidence type="ECO:0000256" key="1">
    <source>
        <dbReference type="ARBA" id="ARBA00005278"/>
    </source>
</evidence>
<reference evidence="5 6" key="1">
    <citation type="submission" date="2016-03" db="EMBL/GenBank/DDBJ databases">
        <title>Draft genome sequence of Paenibacillus glacialis DSM 22343.</title>
        <authorList>
            <person name="Shin S.-K."/>
            <person name="Yi H."/>
        </authorList>
    </citation>
    <scope>NUCLEOTIDE SEQUENCE [LARGE SCALE GENOMIC DNA]</scope>
    <source>
        <strain evidence="5 6">DSM 22343</strain>
    </source>
</reference>
<dbReference type="GO" id="GO:0009847">
    <property type="term" value="P:spore germination"/>
    <property type="evidence" value="ECO:0007669"/>
    <property type="project" value="InterPro"/>
</dbReference>